<gene>
    <name evidence="1" type="ORF">SAMN05444164_6505</name>
</gene>
<organism evidence="1 2">
    <name type="scientific">Bradyrhizobium erythrophlei</name>
    <dbReference type="NCBI Taxonomy" id="1437360"/>
    <lineage>
        <taxon>Bacteria</taxon>
        <taxon>Pseudomonadati</taxon>
        <taxon>Pseudomonadota</taxon>
        <taxon>Alphaproteobacteria</taxon>
        <taxon>Hyphomicrobiales</taxon>
        <taxon>Nitrobacteraceae</taxon>
        <taxon>Bradyrhizobium</taxon>
    </lineage>
</organism>
<name>A0A1H5F4H0_9BRAD</name>
<proteinExistence type="predicted"/>
<evidence type="ECO:0000313" key="1">
    <source>
        <dbReference type="EMBL" id="SED98271.1"/>
    </source>
</evidence>
<sequence>MSLLSDARGPSFDEGLLLTIRNERPILIEDLSDLLKDLARDYRKISQGRQLVVLRLSSGSLIALLHDAAGILSDVNSLVTFGKTIAALTKIALGGSAEAAKLLASRKAGTQTVKSLAKIAVTYNGDVEMTYRRSAFGKEEFDLKLSPREAEQIQEVASAKKLAAARKPSLVGFESPTQLPADSAREISEAVLRLSVNGGSQASHDIQALIDAIVGVLGRHNSDYIAQVIGELEANGQFDIAQLLKDALDRAIQNRKTNPPLLT</sequence>
<dbReference type="AlphaFoldDB" id="A0A1H5F4H0"/>
<dbReference type="RefSeq" id="WP_143046825.1">
    <property type="nucleotide sequence ID" value="NZ_FNTH01000001.1"/>
</dbReference>
<accession>A0A1H5F4H0</accession>
<reference evidence="1 2" key="1">
    <citation type="submission" date="2016-10" db="EMBL/GenBank/DDBJ databases">
        <authorList>
            <person name="de Groot N.N."/>
        </authorList>
    </citation>
    <scope>NUCLEOTIDE SEQUENCE [LARGE SCALE GENOMIC DNA]</scope>
    <source>
        <strain evidence="1 2">MT12</strain>
    </source>
</reference>
<evidence type="ECO:0000313" key="2">
    <source>
        <dbReference type="Proteomes" id="UP000198992"/>
    </source>
</evidence>
<protein>
    <submittedName>
        <fullName evidence="1">Uncharacterized protein</fullName>
    </submittedName>
</protein>
<dbReference type="EMBL" id="FNTH01000001">
    <property type="protein sequence ID" value="SED98271.1"/>
    <property type="molecule type" value="Genomic_DNA"/>
</dbReference>
<dbReference type="Proteomes" id="UP000198992">
    <property type="component" value="Unassembled WGS sequence"/>
</dbReference>